<reference evidence="1" key="2">
    <citation type="journal article" date="2023" name="Commun. Biol.">
        <title>Intrasexual cuticular hydrocarbon dimorphism in a wasp sheds light on hydrocarbon biosynthesis genes in Hymenoptera.</title>
        <authorList>
            <person name="Moris V.C."/>
            <person name="Podsiadlowski L."/>
            <person name="Martin S."/>
            <person name="Oeyen J.P."/>
            <person name="Donath A."/>
            <person name="Petersen M."/>
            <person name="Wilbrandt J."/>
            <person name="Misof B."/>
            <person name="Liedtke D."/>
            <person name="Thamm M."/>
            <person name="Scheiner R."/>
            <person name="Schmitt T."/>
            <person name="Niehuis O."/>
        </authorList>
    </citation>
    <scope>NUCLEOTIDE SEQUENCE</scope>
    <source>
        <strain evidence="1">GBR_01_08_01A</strain>
    </source>
</reference>
<keyword evidence="2" id="KW-1185">Reference proteome</keyword>
<dbReference type="AlphaFoldDB" id="A0AAD9R9V5"/>
<comment type="caution">
    <text evidence="1">The sequence shown here is derived from an EMBL/GenBank/DDBJ whole genome shotgun (WGS) entry which is preliminary data.</text>
</comment>
<organism evidence="1 2">
    <name type="scientific">Odynerus spinipes</name>
    <dbReference type="NCBI Taxonomy" id="1348599"/>
    <lineage>
        <taxon>Eukaryota</taxon>
        <taxon>Metazoa</taxon>
        <taxon>Ecdysozoa</taxon>
        <taxon>Arthropoda</taxon>
        <taxon>Hexapoda</taxon>
        <taxon>Insecta</taxon>
        <taxon>Pterygota</taxon>
        <taxon>Neoptera</taxon>
        <taxon>Endopterygota</taxon>
        <taxon>Hymenoptera</taxon>
        <taxon>Apocrita</taxon>
        <taxon>Aculeata</taxon>
        <taxon>Vespoidea</taxon>
        <taxon>Vespidae</taxon>
        <taxon>Eumeninae</taxon>
        <taxon>Odynerus</taxon>
    </lineage>
</organism>
<proteinExistence type="predicted"/>
<protein>
    <submittedName>
        <fullName evidence="1">Uncharacterized protein</fullName>
    </submittedName>
</protein>
<evidence type="ECO:0000313" key="1">
    <source>
        <dbReference type="EMBL" id="KAK2575787.1"/>
    </source>
</evidence>
<gene>
    <name evidence="1" type="ORF">KPH14_007172</name>
</gene>
<evidence type="ECO:0000313" key="2">
    <source>
        <dbReference type="Proteomes" id="UP001258017"/>
    </source>
</evidence>
<dbReference type="Proteomes" id="UP001258017">
    <property type="component" value="Unassembled WGS sequence"/>
</dbReference>
<accession>A0AAD9R9V5</accession>
<dbReference type="EMBL" id="JAIFRP010004408">
    <property type="protein sequence ID" value="KAK2575787.1"/>
    <property type="molecule type" value="Genomic_DNA"/>
</dbReference>
<name>A0AAD9R9V5_9HYME</name>
<reference evidence="1" key="1">
    <citation type="submission" date="2021-08" db="EMBL/GenBank/DDBJ databases">
        <authorList>
            <person name="Misof B."/>
            <person name="Oliver O."/>
            <person name="Podsiadlowski L."/>
            <person name="Donath A."/>
            <person name="Peters R."/>
            <person name="Mayer C."/>
            <person name="Rust J."/>
            <person name="Gunkel S."/>
            <person name="Lesny P."/>
            <person name="Martin S."/>
            <person name="Oeyen J.P."/>
            <person name="Petersen M."/>
            <person name="Panagiotis P."/>
            <person name="Wilbrandt J."/>
            <person name="Tanja T."/>
        </authorList>
    </citation>
    <scope>NUCLEOTIDE SEQUENCE</scope>
    <source>
        <strain evidence="1">GBR_01_08_01A</strain>
        <tissue evidence="1">Thorax + abdomen</tissue>
    </source>
</reference>
<sequence length="394" mass="45622">MLQQYEEICVLPLHLENSEQEFRNILLDKNCTVDNLCLIGSGKKLFTLTNETIHIIYSCDNQIINIVPILNDEKANGLVLMTNTDAVIIVYAKDNYLRYKKVYFGAEIKTLCAGFNQQCADKIWIIYSDGSKLYYTILSLSTEIYNKIQTEDKSFTCLQYYKQDIFLGLTKEKKLHELSTNIVENVTNPQVSKDDFTNLSSNMLKGSDMIVERICERAKELQVWNEKLLAEEDKLYRINLYACKKKVRMCPKMTVNRIAKQLFLSINFQENLPKNIYIACSLAYSNKRIFSIKEVAATEITIDLPVPTEKLCNSLKLNMDLITMINKGQPWFLIRDFIIDPIVEKKKKDQSKKNKTSFINAKINQIRSLMVSSNLDMKKLSEIKKSIRKEICDI</sequence>